<dbReference type="AlphaFoldDB" id="A0A084JID6"/>
<reference evidence="1 2" key="1">
    <citation type="submission" date="2014-07" db="EMBL/GenBank/DDBJ databases">
        <title>Draft genome of Clostridium sulfidigenes 113A isolated from sediments associated with methane hydrate from Krishna Godavari basin.</title>
        <authorList>
            <person name="Honkalas V.S."/>
            <person name="Dabir A.P."/>
            <person name="Arora P."/>
            <person name="Dhakephalkar P.K."/>
        </authorList>
    </citation>
    <scope>NUCLEOTIDE SEQUENCE [LARGE SCALE GENOMIC DNA]</scope>
    <source>
        <strain evidence="1 2">113A</strain>
    </source>
</reference>
<gene>
    <name evidence="1" type="ORF">IO99_00655</name>
</gene>
<accession>A0A084JID6</accession>
<proteinExistence type="predicted"/>
<dbReference type="EMBL" id="JPMD01000001">
    <property type="protein sequence ID" value="KEZ88720.1"/>
    <property type="molecule type" value="Genomic_DNA"/>
</dbReference>
<dbReference type="InterPro" id="IPR020288">
    <property type="entry name" value="Sheath_initiator"/>
</dbReference>
<dbReference type="Pfam" id="PF10934">
    <property type="entry name" value="Sheath_initiator"/>
    <property type="match status" value="1"/>
</dbReference>
<protein>
    <recommendedName>
        <fullName evidence="3">Phage protein</fullName>
    </recommendedName>
</protein>
<name>A0A084JID6_9CLOT</name>
<organism evidence="1 2">
    <name type="scientific">Clostridium sulfidigenes</name>
    <dbReference type="NCBI Taxonomy" id="318464"/>
    <lineage>
        <taxon>Bacteria</taxon>
        <taxon>Bacillati</taxon>
        <taxon>Bacillota</taxon>
        <taxon>Clostridia</taxon>
        <taxon>Eubacteriales</taxon>
        <taxon>Clostridiaceae</taxon>
        <taxon>Clostridium</taxon>
    </lineage>
</organism>
<keyword evidence="2" id="KW-1185">Reference proteome</keyword>
<dbReference type="RefSeq" id="WP_035129052.1">
    <property type="nucleotide sequence ID" value="NZ_JPMD01000001.1"/>
</dbReference>
<evidence type="ECO:0000313" key="2">
    <source>
        <dbReference type="Proteomes" id="UP000028542"/>
    </source>
</evidence>
<dbReference type="SUPFAM" id="SSF160719">
    <property type="entry name" value="gpW/gp25-like"/>
    <property type="match status" value="1"/>
</dbReference>
<evidence type="ECO:0000313" key="1">
    <source>
        <dbReference type="EMBL" id="KEZ88720.1"/>
    </source>
</evidence>
<dbReference type="STRING" id="318464.IO99_00655"/>
<evidence type="ECO:0008006" key="3">
    <source>
        <dbReference type="Google" id="ProtNLM"/>
    </source>
</evidence>
<dbReference type="eggNOG" id="COG3628">
    <property type="taxonomic scope" value="Bacteria"/>
</dbReference>
<dbReference type="Proteomes" id="UP000028542">
    <property type="component" value="Unassembled WGS sequence"/>
</dbReference>
<sequence>MIPNDNFNNVIDNLPQQTNNYGNKTYRIDTNKKCIDGYIEDIEALKQTIDCILDTERYEYLIYSYDHGVELQDLIGQDPLYVKADIHRIVEEALLQDDRIISVNIVKITSSGENLYYTGKVESIYGDIEIRKEVG</sequence>
<comment type="caution">
    <text evidence="1">The sequence shown here is derived from an EMBL/GenBank/DDBJ whole genome shotgun (WGS) entry which is preliminary data.</text>
</comment>